<comment type="caution">
    <text evidence="3">The sequence shown here is derived from an EMBL/GenBank/DDBJ whole genome shotgun (WGS) entry which is preliminary data.</text>
</comment>
<keyword evidence="1" id="KW-0378">Hydrolase</keyword>
<evidence type="ECO:0000313" key="3">
    <source>
        <dbReference type="EMBL" id="KAF0331181.1"/>
    </source>
</evidence>
<dbReference type="PANTHER" id="PTHR48081">
    <property type="entry name" value="AB HYDROLASE SUPERFAMILY PROTEIN C4A8.06C"/>
    <property type="match status" value="1"/>
</dbReference>
<dbReference type="Gene3D" id="3.40.50.1820">
    <property type="entry name" value="alpha/beta hydrolase"/>
    <property type="match status" value="1"/>
</dbReference>
<keyword evidence="4" id="KW-1185">Reference proteome</keyword>
<gene>
    <name evidence="3" type="ORF">GQ607_001489</name>
</gene>
<dbReference type="InterPro" id="IPR013094">
    <property type="entry name" value="AB_hydrolase_3"/>
</dbReference>
<accession>A0A8H3ZX65</accession>
<dbReference type="EMBL" id="WOWK01000004">
    <property type="protein sequence ID" value="KAF0331181.1"/>
    <property type="molecule type" value="Genomic_DNA"/>
</dbReference>
<dbReference type="PANTHER" id="PTHR48081:SF8">
    <property type="entry name" value="ALPHA_BETA HYDROLASE FOLD-3 DOMAIN-CONTAINING PROTEIN-RELATED"/>
    <property type="match status" value="1"/>
</dbReference>
<dbReference type="InterPro" id="IPR029058">
    <property type="entry name" value="AB_hydrolase_fold"/>
</dbReference>
<feature type="domain" description="Alpha/beta hydrolase fold-3" evidence="2">
    <location>
        <begin position="94"/>
        <end position="305"/>
    </location>
</feature>
<dbReference type="GO" id="GO:0016787">
    <property type="term" value="F:hydrolase activity"/>
    <property type="evidence" value="ECO:0007669"/>
    <property type="project" value="UniProtKB-KW"/>
</dbReference>
<protein>
    <submittedName>
        <fullName evidence="3">Putative lipase from carbohydrate esterase family ce10</fullName>
    </submittedName>
</protein>
<reference evidence="3 4" key="1">
    <citation type="submission" date="2019-12" db="EMBL/GenBank/DDBJ databases">
        <title>A genome sequence resource for the geographically widespread anthracnose pathogen Colletotrichum asianum.</title>
        <authorList>
            <person name="Meng Y."/>
        </authorList>
    </citation>
    <scope>NUCLEOTIDE SEQUENCE [LARGE SCALE GENOMIC DNA]</scope>
    <source>
        <strain evidence="3 4">ICMP 18580</strain>
    </source>
</reference>
<dbReference type="AlphaFoldDB" id="A0A8H3ZX65"/>
<name>A0A8H3ZX65_9PEZI</name>
<sequence length="358" mass="39199">MSESRKIYQPIHPSVREKLDPEYVALHDSIIQFIEPSEAQPWDPSSRFNPNPLAHAMQTLSRVGKTWDEELGGGIQVRVFVPEGEAPPGRWPCLVWLHGGGWVNGGLDSENGFLTHVCKHVRCAVITINYRHAPEHVYPAAVDDCLTGLRWVVQPANVSRLNINTSLLTIGGLSAGGSLAAVLTMKASLENVTPAPISQVLICPVIDSTATVETVWSSSKHVPWLTPGRMTWYQNLYFPNHEDKKNWDASPCFAPKNIVARSPKTWIAIAEIDLLAPEGLKYTEQLKDAGVEVETKVYKGATHSVLILAGIHLISRQLVHDACKTLADGFGSTYDPSLAPIYPQDSGLGLGVVSLDHQ</sequence>
<dbReference type="InterPro" id="IPR050300">
    <property type="entry name" value="GDXG_lipolytic_enzyme"/>
</dbReference>
<evidence type="ECO:0000313" key="4">
    <source>
        <dbReference type="Proteomes" id="UP000434172"/>
    </source>
</evidence>
<dbReference type="OrthoDB" id="408631at2759"/>
<dbReference type="Proteomes" id="UP000434172">
    <property type="component" value="Unassembled WGS sequence"/>
</dbReference>
<dbReference type="Pfam" id="PF07859">
    <property type="entry name" value="Abhydrolase_3"/>
    <property type="match status" value="1"/>
</dbReference>
<evidence type="ECO:0000259" key="2">
    <source>
        <dbReference type="Pfam" id="PF07859"/>
    </source>
</evidence>
<dbReference type="SUPFAM" id="SSF53474">
    <property type="entry name" value="alpha/beta-Hydrolases"/>
    <property type="match status" value="1"/>
</dbReference>
<organism evidence="3 4">
    <name type="scientific">Colletotrichum asianum</name>
    <dbReference type="NCBI Taxonomy" id="702518"/>
    <lineage>
        <taxon>Eukaryota</taxon>
        <taxon>Fungi</taxon>
        <taxon>Dikarya</taxon>
        <taxon>Ascomycota</taxon>
        <taxon>Pezizomycotina</taxon>
        <taxon>Sordariomycetes</taxon>
        <taxon>Hypocreomycetidae</taxon>
        <taxon>Glomerellales</taxon>
        <taxon>Glomerellaceae</taxon>
        <taxon>Colletotrichum</taxon>
        <taxon>Colletotrichum gloeosporioides species complex</taxon>
    </lineage>
</organism>
<evidence type="ECO:0000256" key="1">
    <source>
        <dbReference type="ARBA" id="ARBA00022801"/>
    </source>
</evidence>
<proteinExistence type="predicted"/>